<sequence length="95" mass="10744">MKKDLLIVLVLGALFTGCSDVKPKEQAATIGNYDGTMCGWCGGWSVWTDSTTSYRAEVPSEFRTEGTKVWIRFTHKEDEVGKLGRWINITTIRER</sequence>
<keyword evidence="2" id="KW-1185">Reference proteome</keyword>
<evidence type="ECO:0008006" key="3">
    <source>
        <dbReference type="Google" id="ProtNLM"/>
    </source>
</evidence>
<proteinExistence type="predicted"/>
<dbReference type="EMBL" id="BAABEY010000021">
    <property type="protein sequence ID" value="GAA4439443.1"/>
    <property type="molecule type" value="Genomic_DNA"/>
</dbReference>
<organism evidence="1 2">
    <name type="scientific">Ravibacter arvi</name>
    <dbReference type="NCBI Taxonomy" id="2051041"/>
    <lineage>
        <taxon>Bacteria</taxon>
        <taxon>Pseudomonadati</taxon>
        <taxon>Bacteroidota</taxon>
        <taxon>Cytophagia</taxon>
        <taxon>Cytophagales</taxon>
        <taxon>Spirosomataceae</taxon>
        <taxon>Ravibacter</taxon>
    </lineage>
</organism>
<gene>
    <name evidence="1" type="ORF">GCM10023091_21590</name>
</gene>
<accession>A0ABP8M0G7</accession>
<protein>
    <recommendedName>
        <fullName evidence="3">Lipoprotein</fullName>
    </recommendedName>
</protein>
<dbReference type="Proteomes" id="UP001501508">
    <property type="component" value="Unassembled WGS sequence"/>
</dbReference>
<name>A0ABP8M0G7_9BACT</name>
<evidence type="ECO:0000313" key="1">
    <source>
        <dbReference type="EMBL" id="GAA4439443.1"/>
    </source>
</evidence>
<reference evidence="2" key="1">
    <citation type="journal article" date="2019" name="Int. J. Syst. Evol. Microbiol.">
        <title>The Global Catalogue of Microorganisms (GCM) 10K type strain sequencing project: providing services to taxonomists for standard genome sequencing and annotation.</title>
        <authorList>
            <consortium name="The Broad Institute Genomics Platform"/>
            <consortium name="The Broad Institute Genome Sequencing Center for Infectious Disease"/>
            <person name="Wu L."/>
            <person name="Ma J."/>
        </authorList>
    </citation>
    <scope>NUCLEOTIDE SEQUENCE [LARGE SCALE GENOMIC DNA]</scope>
    <source>
        <strain evidence="2">JCM 31920</strain>
    </source>
</reference>
<dbReference type="PROSITE" id="PS51257">
    <property type="entry name" value="PROKAR_LIPOPROTEIN"/>
    <property type="match status" value="1"/>
</dbReference>
<comment type="caution">
    <text evidence="1">The sequence shown here is derived from an EMBL/GenBank/DDBJ whole genome shotgun (WGS) entry which is preliminary data.</text>
</comment>
<evidence type="ECO:0000313" key="2">
    <source>
        <dbReference type="Proteomes" id="UP001501508"/>
    </source>
</evidence>